<evidence type="ECO:0000256" key="4">
    <source>
        <dbReference type="ARBA" id="ARBA00023239"/>
    </source>
</evidence>
<dbReference type="RefSeq" id="WP_110334547.1">
    <property type="nucleotide sequence ID" value="NZ_JBHVKT010000008.1"/>
</dbReference>
<evidence type="ECO:0008006" key="8">
    <source>
        <dbReference type="Google" id="ProtNLM"/>
    </source>
</evidence>
<protein>
    <recommendedName>
        <fullName evidence="8">2-dehydro-3-deoxyphosphogluconate aldolase</fullName>
    </recommendedName>
</protein>
<dbReference type="NCBIfam" id="TIGR01182">
    <property type="entry name" value="eda"/>
    <property type="match status" value="1"/>
</dbReference>
<evidence type="ECO:0000256" key="2">
    <source>
        <dbReference type="ARBA" id="ARBA00006906"/>
    </source>
</evidence>
<keyword evidence="7" id="KW-1185">Reference proteome</keyword>
<organism evidence="6 7">
    <name type="scientific">Prauserella flavalba</name>
    <dbReference type="NCBI Taxonomy" id="1477506"/>
    <lineage>
        <taxon>Bacteria</taxon>
        <taxon>Bacillati</taxon>
        <taxon>Actinomycetota</taxon>
        <taxon>Actinomycetes</taxon>
        <taxon>Pseudonocardiales</taxon>
        <taxon>Pseudonocardiaceae</taxon>
        <taxon>Prauserella</taxon>
    </lineage>
</organism>
<keyword evidence="4" id="KW-0456">Lyase</keyword>
<dbReference type="AlphaFoldDB" id="A0A318LSG9"/>
<dbReference type="CDD" id="cd00452">
    <property type="entry name" value="KDPG_aldolase"/>
    <property type="match status" value="1"/>
</dbReference>
<sequence length="210" mass="21162">MTDAVAAALAATPVIGIIRLPDASGAVEAAEALWRGGVHAVEVTLTTEGAADAIRALRDREQGPGVVGAGSVRTAADARHAIAAGARFLVTPTFQPAVLDTARAEGVPVMCGGLTPTELDSAAQAGADYLKLFPASSVGPGYVRELLAPMPDLKIIPTGGVRADHVAAWASAGACAVAAGSALVSAHLVAAGDWAELTARAERFARAWPR</sequence>
<dbReference type="SUPFAM" id="SSF51569">
    <property type="entry name" value="Aldolase"/>
    <property type="match status" value="1"/>
</dbReference>
<dbReference type="PANTHER" id="PTHR30246">
    <property type="entry name" value="2-KETO-3-DEOXY-6-PHOSPHOGLUCONATE ALDOLASE"/>
    <property type="match status" value="1"/>
</dbReference>
<name>A0A318LSG9_9PSEU</name>
<dbReference type="InterPro" id="IPR000887">
    <property type="entry name" value="Aldlse_KDPG_KHG"/>
</dbReference>
<dbReference type="Proteomes" id="UP000247892">
    <property type="component" value="Unassembled WGS sequence"/>
</dbReference>
<dbReference type="PANTHER" id="PTHR30246:SF1">
    <property type="entry name" value="2-DEHYDRO-3-DEOXY-6-PHOSPHOGALACTONATE ALDOLASE-RELATED"/>
    <property type="match status" value="1"/>
</dbReference>
<dbReference type="EMBL" id="MASU01000002">
    <property type="protein sequence ID" value="PXY37673.1"/>
    <property type="molecule type" value="Genomic_DNA"/>
</dbReference>
<evidence type="ECO:0000256" key="1">
    <source>
        <dbReference type="ARBA" id="ARBA00004761"/>
    </source>
</evidence>
<dbReference type="OrthoDB" id="9805177at2"/>
<gene>
    <name evidence="6" type="ORF">BA062_03345</name>
</gene>
<dbReference type="InterPro" id="IPR013785">
    <property type="entry name" value="Aldolase_TIM"/>
</dbReference>
<reference evidence="6 7" key="1">
    <citation type="submission" date="2016-07" db="EMBL/GenBank/DDBJ databases">
        <title>Draft genome sequence of Prauserella sp. YIM 121212, isolated from alkaline soil.</title>
        <authorList>
            <person name="Ruckert C."/>
            <person name="Albersmeier A."/>
            <person name="Jiang C.-L."/>
            <person name="Jiang Y."/>
            <person name="Kalinowski J."/>
            <person name="Schneider O."/>
            <person name="Winkler A."/>
            <person name="Zotchev S.B."/>
        </authorList>
    </citation>
    <scope>NUCLEOTIDE SEQUENCE [LARGE SCALE GENOMIC DNA]</scope>
    <source>
        <strain evidence="6 7">YIM 121212</strain>
    </source>
</reference>
<evidence type="ECO:0000313" key="6">
    <source>
        <dbReference type="EMBL" id="PXY37673.1"/>
    </source>
</evidence>
<keyword evidence="5" id="KW-0119">Carbohydrate metabolism</keyword>
<dbReference type="GO" id="GO:0016829">
    <property type="term" value="F:lyase activity"/>
    <property type="evidence" value="ECO:0007669"/>
    <property type="project" value="UniProtKB-KW"/>
</dbReference>
<accession>A0A318LSG9</accession>
<comment type="subunit">
    <text evidence="3">Homotrimer.</text>
</comment>
<dbReference type="PROSITE" id="PS00160">
    <property type="entry name" value="ALDOLASE_KDPG_KHG_2"/>
    <property type="match status" value="1"/>
</dbReference>
<comment type="caution">
    <text evidence="6">The sequence shown here is derived from an EMBL/GenBank/DDBJ whole genome shotgun (WGS) entry which is preliminary data.</text>
</comment>
<evidence type="ECO:0000256" key="5">
    <source>
        <dbReference type="ARBA" id="ARBA00023277"/>
    </source>
</evidence>
<dbReference type="Pfam" id="PF01081">
    <property type="entry name" value="Aldolase"/>
    <property type="match status" value="1"/>
</dbReference>
<dbReference type="Gene3D" id="3.20.20.70">
    <property type="entry name" value="Aldolase class I"/>
    <property type="match status" value="1"/>
</dbReference>
<evidence type="ECO:0000256" key="3">
    <source>
        <dbReference type="ARBA" id="ARBA00011233"/>
    </source>
</evidence>
<proteinExistence type="inferred from homology"/>
<comment type="pathway">
    <text evidence="1">Carbohydrate acid metabolism.</text>
</comment>
<comment type="similarity">
    <text evidence="2">Belongs to the KHG/KDPG aldolase family.</text>
</comment>
<dbReference type="InterPro" id="IPR031338">
    <property type="entry name" value="KDPG/KHG_AS_2"/>
</dbReference>
<evidence type="ECO:0000313" key="7">
    <source>
        <dbReference type="Proteomes" id="UP000247892"/>
    </source>
</evidence>